<dbReference type="AlphaFoldDB" id="A0A2C9EKW1"/>
<sequence>MKVHDMYFMLHAEERPSMNSQTMKTASFDVDAQKSFTPLCPDELPVAEGDRIGGELNFMATLASLRIGSKDAHSPQAPWVVAGHAQMLQPTGLEHADLTWVSHCVPGTEGFTLLDELPAPYDYDYFVWKGVEPDLHPYGACYHDLHGKLSTGVIEYLKGQGVQQVIVGGLALDFCVKTTALQLAAAGFKVLIHLPACRAISAEGATQAIADMQQAGITVAATREETARLAKV</sequence>
<dbReference type="InterPro" id="IPR036380">
    <property type="entry name" value="Isochorismatase-like_sf"/>
</dbReference>
<evidence type="ECO:0000256" key="2">
    <source>
        <dbReference type="ARBA" id="ARBA00022642"/>
    </source>
</evidence>
<comment type="similarity">
    <text evidence="1">Belongs to the isochorismatase family.</text>
</comment>
<dbReference type="eggNOG" id="COG1335">
    <property type="taxonomic scope" value="Bacteria"/>
</dbReference>
<keyword evidence="2" id="KW-0662">Pyridine nucleotide biosynthesis</keyword>
<evidence type="ECO:0000256" key="1">
    <source>
        <dbReference type="ARBA" id="ARBA00006336"/>
    </source>
</evidence>
<evidence type="ECO:0000313" key="10">
    <source>
        <dbReference type="Proteomes" id="UP000013940"/>
    </source>
</evidence>
<keyword evidence="3" id="KW-0479">Metal-binding</keyword>
<dbReference type="HOGENOM" id="CLU_068979_13_1_6"/>
<dbReference type="Proteomes" id="UP000013940">
    <property type="component" value="Chromosome"/>
</dbReference>
<dbReference type="PANTHER" id="PTHR11080:SF2">
    <property type="entry name" value="LD05707P"/>
    <property type="match status" value="1"/>
</dbReference>
<dbReference type="InterPro" id="IPR000868">
    <property type="entry name" value="Isochorismatase-like_dom"/>
</dbReference>
<proteinExistence type="inferred from homology"/>
<evidence type="ECO:0000256" key="4">
    <source>
        <dbReference type="ARBA" id="ARBA00022801"/>
    </source>
</evidence>
<dbReference type="SUPFAM" id="SSF52499">
    <property type="entry name" value="Isochorismatase-like hydrolases"/>
    <property type="match status" value="1"/>
</dbReference>
<reference evidence="10" key="1">
    <citation type="journal article" date="2014" name="Genome Announc.">
        <title>Full-genome sequence of the plant growth-promoting bacterium Pseudomonas protegens CHA0.</title>
        <authorList>
            <person name="Jousset A."/>
            <person name="Schuldes J."/>
            <person name="Keel C."/>
            <person name="Maurhofer M."/>
            <person name="Daniel R."/>
            <person name="Scheu S."/>
            <person name="Thuermer A."/>
        </authorList>
    </citation>
    <scope>NUCLEOTIDE SEQUENCE [LARGE SCALE GENOMIC DNA]</scope>
    <source>
        <strain evidence="10">DSM 19095 / LMG 27888 / CFBP 6595 / CHA0</strain>
    </source>
</reference>
<dbReference type="GO" id="GO:0046872">
    <property type="term" value="F:metal ion binding"/>
    <property type="evidence" value="ECO:0007669"/>
    <property type="project" value="UniProtKB-KW"/>
</dbReference>
<dbReference type="EMBL" id="CP003190">
    <property type="protein sequence ID" value="AGL84297.1"/>
    <property type="molecule type" value="Genomic_DNA"/>
</dbReference>
<evidence type="ECO:0000313" key="9">
    <source>
        <dbReference type="EMBL" id="AGL84297.1"/>
    </source>
</evidence>
<dbReference type="KEGG" id="pprc:PFLCHA0_c25260"/>
<evidence type="ECO:0000256" key="6">
    <source>
        <dbReference type="ARBA" id="ARBA00039017"/>
    </source>
</evidence>
<feature type="domain" description="Isochorismatase-like" evidence="8">
    <location>
        <begin position="99"/>
        <end position="223"/>
    </location>
</feature>
<protein>
    <recommendedName>
        <fullName evidence="6">nicotinamidase</fullName>
        <ecNumber evidence="6">3.5.1.19</ecNumber>
    </recommendedName>
    <alternativeName>
        <fullName evidence="7">Nicotinamide deamidase</fullName>
    </alternativeName>
</protein>
<evidence type="ECO:0000256" key="5">
    <source>
        <dbReference type="ARBA" id="ARBA00037900"/>
    </source>
</evidence>
<dbReference type="GO" id="GO:0008936">
    <property type="term" value="F:nicotinamidase activity"/>
    <property type="evidence" value="ECO:0007669"/>
    <property type="project" value="UniProtKB-EC"/>
</dbReference>
<evidence type="ECO:0000256" key="7">
    <source>
        <dbReference type="ARBA" id="ARBA00043224"/>
    </source>
</evidence>
<dbReference type="EC" id="3.5.1.19" evidence="6"/>
<dbReference type="PANTHER" id="PTHR11080">
    <property type="entry name" value="PYRAZINAMIDASE/NICOTINAMIDASE"/>
    <property type="match status" value="1"/>
</dbReference>
<dbReference type="Pfam" id="PF00857">
    <property type="entry name" value="Isochorismatase"/>
    <property type="match status" value="1"/>
</dbReference>
<organism evidence="9 10">
    <name type="scientific">Pseudomonas protegens (strain DSM 19095 / LMG 27888 / CFBP 6595 / CHA0)</name>
    <dbReference type="NCBI Taxonomy" id="1124983"/>
    <lineage>
        <taxon>Bacteria</taxon>
        <taxon>Pseudomonadati</taxon>
        <taxon>Pseudomonadota</taxon>
        <taxon>Gammaproteobacteria</taxon>
        <taxon>Pseudomonadales</taxon>
        <taxon>Pseudomonadaceae</taxon>
        <taxon>Pseudomonas</taxon>
    </lineage>
</organism>
<accession>A0A2C9EKW1</accession>
<dbReference type="Gene3D" id="3.40.50.850">
    <property type="entry name" value="Isochorismatase-like"/>
    <property type="match status" value="1"/>
</dbReference>
<dbReference type="GO" id="GO:0019363">
    <property type="term" value="P:pyridine nucleotide biosynthetic process"/>
    <property type="evidence" value="ECO:0007669"/>
    <property type="project" value="UniProtKB-KW"/>
</dbReference>
<keyword evidence="4" id="KW-0378">Hydrolase</keyword>
<evidence type="ECO:0000256" key="3">
    <source>
        <dbReference type="ARBA" id="ARBA00022723"/>
    </source>
</evidence>
<evidence type="ECO:0000259" key="8">
    <source>
        <dbReference type="Pfam" id="PF00857"/>
    </source>
</evidence>
<name>A0A2C9EKW1_PSEPH</name>
<gene>
    <name evidence="9" type="primary">pncA</name>
    <name evidence="9" type="ORF">PFLCHA0_c25260</name>
</gene>
<dbReference type="InterPro" id="IPR052347">
    <property type="entry name" value="Isochorismatase_Nicotinamidase"/>
</dbReference>
<dbReference type="CDD" id="cd01011">
    <property type="entry name" value="nicotinamidase"/>
    <property type="match status" value="1"/>
</dbReference>
<comment type="pathway">
    <text evidence="5">Cofactor biosynthesis; nicotinate biosynthesis; nicotinate from nicotinamide: step 1/1.</text>
</comment>